<keyword evidence="2" id="KW-1185">Reference proteome</keyword>
<evidence type="ECO:0000313" key="2">
    <source>
        <dbReference type="Proteomes" id="UP000478052"/>
    </source>
</evidence>
<dbReference type="OrthoDB" id="6628349at2759"/>
<comment type="caution">
    <text evidence="1">The sequence shown here is derived from an EMBL/GenBank/DDBJ whole genome shotgun (WGS) entry which is preliminary data.</text>
</comment>
<evidence type="ECO:0000313" key="1">
    <source>
        <dbReference type="EMBL" id="KAF0751253.1"/>
    </source>
</evidence>
<dbReference type="Proteomes" id="UP000478052">
    <property type="component" value="Unassembled WGS sequence"/>
</dbReference>
<accession>A0A6G0Y8X7</accession>
<proteinExistence type="predicted"/>
<gene>
    <name evidence="1" type="ORF">FWK35_00018093</name>
</gene>
<reference evidence="1 2" key="1">
    <citation type="submission" date="2019-08" db="EMBL/GenBank/DDBJ databases">
        <title>Whole genome of Aphis craccivora.</title>
        <authorList>
            <person name="Voronova N.V."/>
            <person name="Shulinski R.S."/>
            <person name="Bandarenka Y.V."/>
            <person name="Zhorov D.G."/>
            <person name="Warner D."/>
        </authorList>
    </citation>
    <scope>NUCLEOTIDE SEQUENCE [LARGE SCALE GENOMIC DNA]</scope>
    <source>
        <strain evidence="1">180601</strain>
        <tissue evidence="1">Whole Body</tissue>
    </source>
</reference>
<protein>
    <submittedName>
        <fullName evidence="1">Zinc finger MYM-type protein 5-like</fullName>
    </submittedName>
</protein>
<name>A0A6G0Y8X7_APHCR</name>
<dbReference type="EMBL" id="VUJU01005430">
    <property type="protein sequence ID" value="KAF0751253.1"/>
    <property type="molecule type" value="Genomic_DNA"/>
</dbReference>
<organism evidence="1 2">
    <name type="scientific">Aphis craccivora</name>
    <name type="common">Cowpea aphid</name>
    <dbReference type="NCBI Taxonomy" id="307492"/>
    <lineage>
        <taxon>Eukaryota</taxon>
        <taxon>Metazoa</taxon>
        <taxon>Ecdysozoa</taxon>
        <taxon>Arthropoda</taxon>
        <taxon>Hexapoda</taxon>
        <taxon>Insecta</taxon>
        <taxon>Pterygota</taxon>
        <taxon>Neoptera</taxon>
        <taxon>Paraneoptera</taxon>
        <taxon>Hemiptera</taxon>
        <taxon>Sternorrhyncha</taxon>
        <taxon>Aphidomorpha</taxon>
        <taxon>Aphidoidea</taxon>
        <taxon>Aphididae</taxon>
        <taxon>Aphidini</taxon>
        <taxon>Aphis</taxon>
        <taxon>Aphis</taxon>
    </lineage>
</organism>
<dbReference type="AlphaFoldDB" id="A0A6G0Y8X7"/>
<sequence>MDKNNTYRSQLTSHNTGVQICSDDLGTKDTGPRQPVLPVYPLTKFGVQNRAFSLSFYTKFSWIEYSEKNDAVFCFSCRNFSTNTHDDKFDNINGIRNWRKVNFKF</sequence>